<feature type="non-terminal residue" evidence="1">
    <location>
        <position position="137"/>
    </location>
</feature>
<dbReference type="OrthoDB" id="5872989at2759"/>
<organism evidence="1 2">
    <name type="scientific">Strongylus vulgaris</name>
    <name type="common">Blood worm</name>
    <dbReference type="NCBI Taxonomy" id="40348"/>
    <lineage>
        <taxon>Eukaryota</taxon>
        <taxon>Metazoa</taxon>
        <taxon>Ecdysozoa</taxon>
        <taxon>Nematoda</taxon>
        <taxon>Chromadorea</taxon>
        <taxon>Rhabditida</taxon>
        <taxon>Rhabditina</taxon>
        <taxon>Rhabditomorpha</taxon>
        <taxon>Strongyloidea</taxon>
        <taxon>Strongylidae</taxon>
        <taxon>Strongylus</taxon>
    </lineage>
</organism>
<evidence type="ECO:0000313" key="1">
    <source>
        <dbReference type="EMBL" id="VDM72312.1"/>
    </source>
</evidence>
<evidence type="ECO:0008006" key="3">
    <source>
        <dbReference type="Google" id="ProtNLM"/>
    </source>
</evidence>
<dbReference type="PANTHER" id="PTHR38627">
    <property type="entry name" value="GA BINDING AND ACTIVATING AND SPK (SPK) DOMAIN CONTAINING-RELATED"/>
    <property type="match status" value="1"/>
</dbReference>
<proteinExistence type="predicted"/>
<dbReference type="AlphaFoldDB" id="A0A3P7KYQ8"/>
<dbReference type="PANTHER" id="PTHR38627:SF2">
    <property type="entry name" value="DOUBLE-STRAND TELOMERIC DNA-BINDING PROTEINS 1-RELATED"/>
    <property type="match status" value="1"/>
</dbReference>
<keyword evidence="2" id="KW-1185">Reference proteome</keyword>
<sequence length="137" mass="16512">MPKERQLYSRADETRMWMFLYDQLRKGEPAAMEPRGLKIWKLYASENVGRSADSLNTRFRRNMMNQLYDANLPCHVMMYLYIRYQIPMDEDVKIAQLVKFRSCHRLELKFGIQITLKPSGVLKEFKQNRREDKCRVQ</sequence>
<evidence type="ECO:0000313" key="2">
    <source>
        <dbReference type="Proteomes" id="UP000270094"/>
    </source>
</evidence>
<protein>
    <recommendedName>
        <fullName evidence="3">SPK domain-containing protein</fullName>
    </recommendedName>
</protein>
<dbReference type="EMBL" id="UYYB01024800">
    <property type="protein sequence ID" value="VDM72312.1"/>
    <property type="molecule type" value="Genomic_DNA"/>
</dbReference>
<name>A0A3P7KYQ8_STRVU</name>
<gene>
    <name evidence="1" type="ORF">SVUK_LOCUS7310</name>
</gene>
<accession>A0A3P7KYQ8</accession>
<reference evidence="1" key="1">
    <citation type="submission" date="2018-11" db="EMBL/GenBank/DDBJ databases">
        <authorList>
            <consortium name="Pathogen Informatics"/>
        </authorList>
    </citation>
    <scope>NUCLEOTIDE SEQUENCE [LARGE SCALE GENOMIC DNA]</scope>
</reference>
<dbReference type="InterPro" id="IPR053367">
    <property type="entry name" value="G-alpha_activating_GEF"/>
</dbReference>
<dbReference type="Proteomes" id="UP000270094">
    <property type="component" value="Unassembled WGS sequence"/>
</dbReference>